<dbReference type="EMBL" id="AMQN01015501">
    <property type="status" value="NOT_ANNOTATED_CDS"/>
    <property type="molecule type" value="Genomic_DNA"/>
</dbReference>
<proteinExistence type="predicted"/>
<dbReference type="InterPro" id="IPR006015">
    <property type="entry name" value="Universal_stress_UspA"/>
</dbReference>
<protein>
    <recommendedName>
        <fullName evidence="1">UspA domain-containing protein</fullName>
    </recommendedName>
</protein>
<reference evidence="4" key="1">
    <citation type="submission" date="2012-12" db="EMBL/GenBank/DDBJ databases">
        <authorList>
            <person name="Hellsten U."/>
            <person name="Grimwood J."/>
            <person name="Chapman J.A."/>
            <person name="Shapiro H."/>
            <person name="Aerts A."/>
            <person name="Otillar R.P."/>
            <person name="Terry A.Y."/>
            <person name="Boore J.L."/>
            <person name="Simakov O."/>
            <person name="Marletaz F."/>
            <person name="Cho S.-J."/>
            <person name="Edsinger-Gonzales E."/>
            <person name="Havlak P."/>
            <person name="Kuo D.-H."/>
            <person name="Larsson T."/>
            <person name="Lv J."/>
            <person name="Arendt D."/>
            <person name="Savage R."/>
            <person name="Osoegawa K."/>
            <person name="de Jong P."/>
            <person name="Lindberg D.R."/>
            <person name="Seaver E.C."/>
            <person name="Weisblat D.A."/>
            <person name="Putnam N.H."/>
            <person name="Grigoriev I.V."/>
            <person name="Rokhsar D.S."/>
        </authorList>
    </citation>
    <scope>NUCLEOTIDE SEQUENCE</scope>
    <source>
        <strain evidence="4">I ESC-2004</strain>
    </source>
</reference>
<dbReference type="STRING" id="283909.R7T548"/>
<feature type="domain" description="UspA" evidence="1">
    <location>
        <begin position="17"/>
        <end position="160"/>
    </location>
</feature>
<dbReference type="Proteomes" id="UP000014760">
    <property type="component" value="Unassembled WGS sequence"/>
</dbReference>
<dbReference type="Pfam" id="PF00582">
    <property type="entry name" value="Usp"/>
    <property type="match status" value="1"/>
</dbReference>
<evidence type="ECO:0000259" key="1">
    <source>
        <dbReference type="Pfam" id="PF00582"/>
    </source>
</evidence>
<dbReference type="PRINTS" id="PR01438">
    <property type="entry name" value="UNVRSLSTRESS"/>
</dbReference>
<reference evidence="2 4" key="2">
    <citation type="journal article" date="2013" name="Nature">
        <title>Insights into bilaterian evolution from three spiralian genomes.</title>
        <authorList>
            <person name="Simakov O."/>
            <person name="Marletaz F."/>
            <person name="Cho S.J."/>
            <person name="Edsinger-Gonzales E."/>
            <person name="Havlak P."/>
            <person name="Hellsten U."/>
            <person name="Kuo D.H."/>
            <person name="Larsson T."/>
            <person name="Lv J."/>
            <person name="Arendt D."/>
            <person name="Savage R."/>
            <person name="Osoegawa K."/>
            <person name="de Jong P."/>
            <person name="Grimwood J."/>
            <person name="Chapman J.A."/>
            <person name="Shapiro H."/>
            <person name="Aerts A."/>
            <person name="Otillar R.P."/>
            <person name="Terry A.Y."/>
            <person name="Boore J.L."/>
            <person name="Grigoriev I.V."/>
            <person name="Lindberg D.R."/>
            <person name="Seaver E.C."/>
            <person name="Weisblat D.A."/>
            <person name="Putnam N.H."/>
            <person name="Rokhsar D.S."/>
        </authorList>
    </citation>
    <scope>NUCLEOTIDE SEQUENCE</scope>
    <source>
        <strain evidence="2 4">I ESC-2004</strain>
    </source>
</reference>
<dbReference type="OrthoDB" id="843225at2759"/>
<dbReference type="CDD" id="cd23659">
    <property type="entry name" value="USP_At3g01520-like"/>
    <property type="match status" value="1"/>
</dbReference>
<dbReference type="PANTHER" id="PTHR46989:SF3">
    <property type="entry name" value="USPA DOMAIN-CONTAINING PROTEIN"/>
    <property type="match status" value="1"/>
</dbReference>
<dbReference type="AlphaFoldDB" id="R7T548"/>
<dbReference type="HOGENOM" id="CLU_049301_9_2_1"/>
<keyword evidence="4" id="KW-1185">Reference proteome</keyword>
<dbReference type="InterPro" id="IPR006016">
    <property type="entry name" value="UspA"/>
</dbReference>
<dbReference type="OMA" id="ANESYDH"/>
<evidence type="ECO:0000313" key="2">
    <source>
        <dbReference type="EMBL" id="ELT88138.1"/>
    </source>
</evidence>
<name>R7T548_CAPTE</name>
<accession>R7T548</accession>
<organism evidence="2">
    <name type="scientific">Capitella teleta</name>
    <name type="common">Polychaete worm</name>
    <dbReference type="NCBI Taxonomy" id="283909"/>
    <lineage>
        <taxon>Eukaryota</taxon>
        <taxon>Metazoa</taxon>
        <taxon>Spiralia</taxon>
        <taxon>Lophotrochozoa</taxon>
        <taxon>Annelida</taxon>
        <taxon>Polychaeta</taxon>
        <taxon>Sedentaria</taxon>
        <taxon>Scolecida</taxon>
        <taxon>Capitellidae</taxon>
        <taxon>Capitella</taxon>
    </lineage>
</organism>
<dbReference type="SUPFAM" id="SSF52402">
    <property type="entry name" value="Adenine nucleotide alpha hydrolases-like"/>
    <property type="match status" value="1"/>
</dbReference>
<evidence type="ECO:0000313" key="4">
    <source>
        <dbReference type="Proteomes" id="UP000014760"/>
    </source>
</evidence>
<evidence type="ECO:0000313" key="3">
    <source>
        <dbReference type="EnsemblMetazoa" id="CapteP221183"/>
    </source>
</evidence>
<reference evidence="3" key="3">
    <citation type="submission" date="2015-06" db="UniProtKB">
        <authorList>
            <consortium name="EnsemblMetazoa"/>
        </authorList>
    </citation>
    <scope>IDENTIFICATION</scope>
</reference>
<sequence length="162" mass="17767">MAAEHTLGGSSSPRTITVMLAVDKSIQAQEAFDFYADTLHVPGNRVVLVHVPEGPTVKLSEGMHLPDGEWQKMRDHEKKETSQLVKIFADKIAEKKITDSEYKTVHGTKPGEALVEAAKDIHATMIIIGTRGMGAMKRTLMGSVSTYVVHHAHVPVIICRTK</sequence>
<dbReference type="Gene3D" id="3.40.50.620">
    <property type="entry name" value="HUPs"/>
    <property type="match status" value="1"/>
</dbReference>
<dbReference type="InterPro" id="IPR014729">
    <property type="entry name" value="Rossmann-like_a/b/a_fold"/>
</dbReference>
<dbReference type="EnsemblMetazoa" id="CapteT221183">
    <property type="protein sequence ID" value="CapteP221183"/>
    <property type="gene ID" value="CapteG221183"/>
</dbReference>
<gene>
    <name evidence="2" type="ORF">CAPTEDRAFT_221183</name>
</gene>
<dbReference type="EMBL" id="KB311963">
    <property type="protein sequence ID" value="ELT88138.1"/>
    <property type="molecule type" value="Genomic_DNA"/>
</dbReference>
<dbReference type="PANTHER" id="PTHR46989">
    <property type="entry name" value="USP DOMAIN-CONTAINING PROTEIN"/>
    <property type="match status" value="1"/>
</dbReference>